<proteinExistence type="predicted"/>
<evidence type="ECO:0000256" key="1">
    <source>
        <dbReference type="SAM" id="MobiDB-lite"/>
    </source>
</evidence>
<reference evidence="3" key="1">
    <citation type="submission" date="2022-07" db="EMBL/GenBank/DDBJ databases">
        <title>Genome analysis of Parmales, a sister group of diatoms, reveals the evolutionary specialization of diatoms from phago-mixotrophs to photoautotrophs.</title>
        <authorList>
            <person name="Ban H."/>
            <person name="Sato S."/>
            <person name="Yoshikawa S."/>
            <person name="Kazumasa Y."/>
            <person name="Nakamura Y."/>
            <person name="Ichinomiya M."/>
            <person name="Saitoh K."/>
            <person name="Sato N."/>
            <person name="Blanc-Mathieu R."/>
            <person name="Endo H."/>
            <person name="Kuwata A."/>
            <person name="Ogata H."/>
        </authorList>
    </citation>
    <scope>NUCLEOTIDE SEQUENCE</scope>
</reference>
<keyword evidence="4" id="KW-1185">Reference proteome</keyword>
<feature type="region of interest" description="Disordered" evidence="1">
    <location>
        <begin position="1566"/>
        <end position="1595"/>
    </location>
</feature>
<dbReference type="InterPro" id="IPR003877">
    <property type="entry name" value="SPRY_dom"/>
</dbReference>
<dbReference type="CDD" id="cd11709">
    <property type="entry name" value="SPRY"/>
    <property type="match status" value="1"/>
</dbReference>
<feature type="domain" description="B30.2/SPRY" evidence="2">
    <location>
        <begin position="359"/>
        <end position="537"/>
    </location>
</feature>
<dbReference type="Pfam" id="PF00622">
    <property type="entry name" value="SPRY"/>
    <property type="match status" value="2"/>
</dbReference>
<evidence type="ECO:0000259" key="2">
    <source>
        <dbReference type="PROSITE" id="PS50188"/>
    </source>
</evidence>
<feature type="compositionally biased region" description="Low complexity" evidence="1">
    <location>
        <begin position="1145"/>
        <end position="1158"/>
    </location>
</feature>
<dbReference type="InterPro" id="IPR013320">
    <property type="entry name" value="ConA-like_dom_sf"/>
</dbReference>
<dbReference type="SMART" id="SM00449">
    <property type="entry name" value="SPRY"/>
    <property type="match status" value="3"/>
</dbReference>
<feature type="region of interest" description="Disordered" evidence="1">
    <location>
        <begin position="1678"/>
        <end position="1703"/>
    </location>
</feature>
<feature type="region of interest" description="Disordered" evidence="1">
    <location>
        <begin position="996"/>
        <end position="1020"/>
    </location>
</feature>
<feature type="domain" description="B30.2/SPRY" evidence="2">
    <location>
        <begin position="535"/>
        <end position="755"/>
    </location>
</feature>
<comment type="caution">
    <text evidence="3">The sequence shown here is derived from an EMBL/GenBank/DDBJ whole genome shotgun (WGS) entry which is preliminary data.</text>
</comment>
<feature type="compositionally biased region" description="Low complexity" evidence="1">
    <location>
        <begin position="1169"/>
        <end position="1181"/>
    </location>
</feature>
<dbReference type="Proteomes" id="UP001165082">
    <property type="component" value="Unassembled WGS sequence"/>
</dbReference>
<evidence type="ECO:0000313" key="3">
    <source>
        <dbReference type="EMBL" id="GMH70254.1"/>
    </source>
</evidence>
<name>A0A9W7AL05_9STRA</name>
<sequence>MPIALVLQSSKSTSPTDQALESVSSLLSSIAKLALHQAKPSAGEDEIADVSTAEKKHLYALSEMFTHEATPRVFSLIRDLVSLYSSPSSSPIHESITLHLLTILRHNFARLVAYHRRNNPGVLDCFFPTDSDRTSLRDTLSGLVSGGGGRVSSAAAAACVAGAECMWNTVERRCDMFRFGGEDMARLIGVEGQATTDVVKCATEFVVKESIKHLENIGTEEETTVVEEKGTTFLMNLINKMSANVVLGNGTSKSEKILSSAVTFIVAGSSLICDAAVARCGLSPAQPTMYAIQAYLKRTIVATVLPLTAAVTSRYADQLWLATPILPFVVNLTQVMDELNKVSDDAEMSHQALQKVEDFEVQNASFGPISSDGPVEVLGVFDPSEKSDDVSITDDGANFRSLAASNQHCLVDVGCLSGRAAWEFKLLEDSEHDECSAFGVANKPITSSSYETCPNMWVRRSYNGQLYHGSSAGRDCMTKIHPGDVIRIEVDMDKKTLSFKKNGKDEGVAFADLTGEVFPIVCTYRSAIEVQLLKTEVWGGSGADPSSSGTPGNQTLEASKHALATNVLKLRCYDNLGTVSGCGFAHREMHANQSWLTAVCENGFLETVRVWDVNLKSYDAEGGVMVGVMFGNVPHRGNFECENDIWGEEGGKHLGQLKQCLALSSDGTLYKDGAKLKGSYGVERLKGLKAGDVINVVLDLDNYTLSFGLNSEPLGTAFTADSFPSSSPNPQPFFPAVSLKSFNDHVTLAPAGLGNTTISLYWMLSIEKALAHLGGKLASTLIAGPSVSVEETEHEKWLRSPMIIGGLERNEEISENWMIDVAEETSHGMSLLLGDVQEEKPRSNTLLGDTLAFTTGEQIKAWIDEDVIEDDNVFEMPPKPDLVIRDRILDEIALSPRTQTGEKFYEWMEGHVGEPLFLKKRLDSNGCYSFPFCEQPFIAALLKHSGLWRELYRTRSTPIRPTLGVGDFSLDDENCLKVMKSCGSYVIVDHTHTFVPETQEDEKKGDDESEPARPTFPPPPLQLSVLLARRKLRALSRAYGFRGLFELIKNLNFGCDVDALVYLKVGMRGKGGGRLKERVENHRGKKRGGLTLATVAEPPPTPEGPSVANPGPTNLSPAGFPLRRSAALHNNDSLARGRGNDSDGDNSNNNQGSQNQDDASSEQSPVAANGNEGSNSSHGGSLHPSILGNKDPANVRHHYLRGLESCPSPYLSLCTNNFQTLYTHVITLLRNALQKRAVGTAVVIMQRVMLDWEPRDHKSIVDWEIVELLTSTISIDSTIENFLTVRTWENPRLWTVDGLRKTLIDGGVGWDGVLSVVRQVTGRMLDPTIENAAIDMLQNAPPKSRTPASLIKKYAKIVFLMEGEKGKLKHKVEEWKRNGVERRAKQDKRKRGVRYTYVVTASNGVGVRSLPHNQTTRTGKSYKCDEIAEVSYRFRLSTPLIADKKVKGESYLRLCNGGWLFDVGIRNPYKNKKIMQEIKCEEWNEWWEHWLEVEGKEIGGWNKAPGVELCHGGTTAVHRVLERTMLKSTTTLSPEGSNYFEVIIRCGGTNSKVGIGLGVVEKDGVGAVGESGSSTLEGGDGSEGGDGGGGGDEEERGDVMIDEVEEIEEILPTTIQSSTSEENARKNVGGSKGTYGWRIKHNKFFAHGNPVSGAAIGEGETEDNFTAPTLDDAGVLESQADTSSAAEEDGESNLNTSFMSEGDRAGMPSMIELDEIDVEMQTDEVRQGDPAISKIAPDTVYGCGVDFESGRIFFTCDGVVTGVMESQLLWTSGGDRRLVPMISLGGNHEVIELTGGAYGFRYKSERVVLSEKCMQLGIRRERREGEDRERAKKVSNGLKEGMGSLGLRRASPPRIKKKKGGFPLQPQPLPSTSLAVDLSIAQFTTISASSWELFKLITRHALNTARNNHKVVKEVEEADEVDAICIVEQRRSRSESLYGSELEKTRDYTVKLQDSCLSFLLDDIATSTSFFLKEDVALKVELHVHSRVKFLNEISNSKACRERTTDPEFLSYMFLLLEHGSPRIQSLVLEILGQVCPRTSVGLVDAALDQVNDGLL</sequence>
<dbReference type="PANTHER" id="PTHR12245:SF5">
    <property type="entry name" value="SPRY DOMAIN-CONTAINING SOCS BOX PROTEIN 3"/>
    <property type="match status" value="1"/>
</dbReference>
<dbReference type="InterPro" id="IPR050672">
    <property type="entry name" value="FBXO45-Fsn/SPSB_families"/>
</dbReference>
<gene>
    <name evidence="3" type="ORF">TrRE_jg3624</name>
</gene>
<protein>
    <recommendedName>
        <fullName evidence="2">B30.2/SPRY domain-containing protein</fullName>
    </recommendedName>
</protein>
<feature type="compositionally biased region" description="Gly residues" evidence="1">
    <location>
        <begin position="1578"/>
        <end position="1590"/>
    </location>
</feature>
<accession>A0A9W7AL05</accession>
<evidence type="ECO:0000313" key="4">
    <source>
        <dbReference type="Proteomes" id="UP001165082"/>
    </source>
</evidence>
<feature type="region of interest" description="Disordered" evidence="1">
    <location>
        <begin position="1071"/>
        <end position="1190"/>
    </location>
</feature>
<dbReference type="EMBL" id="BRXZ01002791">
    <property type="protein sequence ID" value="GMH70254.1"/>
    <property type="molecule type" value="Genomic_DNA"/>
</dbReference>
<dbReference type="PROSITE" id="PS50188">
    <property type="entry name" value="B302_SPRY"/>
    <property type="match status" value="2"/>
</dbReference>
<dbReference type="InterPro" id="IPR001870">
    <property type="entry name" value="B30.2/SPRY"/>
</dbReference>
<dbReference type="Gene3D" id="2.60.120.920">
    <property type="match status" value="3"/>
</dbReference>
<dbReference type="OrthoDB" id="197690at2759"/>
<dbReference type="InterPro" id="IPR043136">
    <property type="entry name" value="B30.2/SPRY_sf"/>
</dbReference>
<dbReference type="SUPFAM" id="SSF49899">
    <property type="entry name" value="Concanavalin A-like lectins/glucanases"/>
    <property type="match status" value="2"/>
</dbReference>
<dbReference type="PANTHER" id="PTHR12245">
    <property type="entry name" value="SPRY DOMAIN CONTAINING SOCS BOX PROTEIN"/>
    <property type="match status" value="1"/>
</dbReference>
<organism evidence="3 4">
    <name type="scientific">Triparma retinervis</name>
    <dbReference type="NCBI Taxonomy" id="2557542"/>
    <lineage>
        <taxon>Eukaryota</taxon>
        <taxon>Sar</taxon>
        <taxon>Stramenopiles</taxon>
        <taxon>Ochrophyta</taxon>
        <taxon>Bolidophyceae</taxon>
        <taxon>Parmales</taxon>
        <taxon>Triparmaceae</taxon>
        <taxon>Triparma</taxon>
    </lineage>
</organism>